<comment type="pathway">
    <text evidence="1 11">Metabolic intermediate biosynthesis; chorismate biosynthesis; chorismate from D-erythrose 4-phosphate and phosphoenolpyruvate: step 5/7.</text>
</comment>
<dbReference type="PANTHER" id="PTHR21087">
    <property type="entry name" value="SHIKIMATE KINASE"/>
    <property type="match status" value="1"/>
</dbReference>
<feature type="binding site" evidence="11">
    <location>
        <begin position="11"/>
        <end position="16"/>
    </location>
    <ligand>
        <name>ATP</name>
        <dbReference type="ChEBI" id="CHEBI:30616"/>
    </ligand>
</feature>
<dbReference type="RefSeq" id="WP_008909850.1">
    <property type="nucleotide sequence ID" value="NZ_CAKP01000138.1"/>
</dbReference>
<dbReference type="SUPFAM" id="SSF52540">
    <property type="entry name" value="P-loop containing nucleoside triphosphate hydrolases"/>
    <property type="match status" value="1"/>
</dbReference>
<dbReference type="GO" id="GO:0005829">
    <property type="term" value="C:cytosol"/>
    <property type="evidence" value="ECO:0007669"/>
    <property type="project" value="TreeGrafter"/>
</dbReference>
<comment type="subcellular location">
    <subcellularLocation>
        <location evidence="11">Cytoplasm</location>
    </subcellularLocation>
</comment>
<dbReference type="GO" id="GO:0008652">
    <property type="term" value="P:amino acid biosynthetic process"/>
    <property type="evidence" value="ECO:0007669"/>
    <property type="project" value="UniProtKB-KW"/>
</dbReference>
<comment type="caution">
    <text evidence="12">The sequence shown here is derived from an EMBL/GenBank/DDBJ whole genome shotgun (WGS) entry which is preliminary data.</text>
</comment>
<evidence type="ECO:0000256" key="10">
    <source>
        <dbReference type="ARBA" id="ARBA00048567"/>
    </source>
</evidence>
<comment type="function">
    <text evidence="11">Catalyzes the specific phosphorylation of the 3-hydroxyl group of shikimic acid using ATP as a cosubstrate.</text>
</comment>
<dbReference type="eggNOG" id="COG0703">
    <property type="taxonomic scope" value="Bacteria"/>
</dbReference>
<dbReference type="PANTHER" id="PTHR21087:SF16">
    <property type="entry name" value="SHIKIMATE KINASE 1, CHLOROPLASTIC"/>
    <property type="match status" value="1"/>
</dbReference>
<dbReference type="UniPathway" id="UPA00053">
    <property type="reaction ID" value="UER00088"/>
</dbReference>
<feature type="binding site" evidence="11">
    <location>
        <position position="116"/>
    </location>
    <ligand>
        <name>ATP</name>
        <dbReference type="ChEBI" id="CHEBI:30616"/>
    </ligand>
</feature>
<dbReference type="InterPro" id="IPR023000">
    <property type="entry name" value="Shikimate_kinase_CS"/>
</dbReference>
<evidence type="ECO:0000313" key="13">
    <source>
        <dbReference type="Proteomes" id="UP000007652"/>
    </source>
</evidence>
<dbReference type="GO" id="GO:0000287">
    <property type="term" value="F:magnesium ion binding"/>
    <property type="evidence" value="ECO:0007669"/>
    <property type="project" value="UniProtKB-UniRule"/>
</dbReference>
<comment type="catalytic activity">
    <reaction evidence="10 11">
        <text>shikimate + ATP = 3-phosphoshikimate + ADP + H(+)</text>
        <dbReference type="Rhea" id="RHEA:13121"/>
        <dbReference type="ChEBI" id="CHEBI:15378"/>
        <dbReference type="ChEBI" id="CHEBI:30616"/>
        <dbReference type="ChEBI" id="CHEBI:36208"/>
        <dbReference type="ChEBI" id="CHEBI:145989"/>
        <dbReference type="ChEBI" id="CHEBI:456216"/>
        <dbReference type="EC" id="2.7.1.71"/>
    </reaction>
</comment>
<protein>
    <recommendedName>
        <fullName evidence="3 11">Shikimate kinase</fullName>
        <shortName evidence="11">SK</shortName>
        <ecNumber evidence="3 11">2.7.1.71</ecNumber>
    </recommendedName>
</protein>
<dbReference type="OrthoDB" id="9800332at2"/>
<evidence type="ECO:0000256" key="1">
    <source>
        <dbReference type="ARBA" id="ARBA00004842"/>
    </source>
</evidence>
<dbReference type="CDD" id="cd00464">
    <property type="entry name" value="SK"/>
    <property type="match status" value="1"/>
</dbReference>
<dbReference type="InterPro" id="IPR027417">
    <property type="entry name" value="P-loop_NTPase"/>
</dbReference>
<keyword evidence="11" id="KW-0963">Cytoplasm</keyword>
<keyword evidence="7 11" id="KW-0418">Kinase</keyword>
<keyword evidence="6 11" id="KW-0547">Nucleotide-binding</keyword>
<organism evidence="12 13">
    <name type="scientific">Caloramator australicus RC3</name>
    <dbReference type="NCBI Taxonomy" id="857293"/>
    <lineage>
        <taxon>Bacteria</taxon>
        <taxon>Bacillati</taxon>
        <taxon>Bacillota</taxon>
        <taxon>Clostridia</taxon>
        <taxon>Eubacteriales</taxon>
        <taxon>Clostridiaceae</taxon>
        <taxon>Caloramator</taxon>
    </lineage>
</organism>
<evidence type="ECO:0000256" key="9">
    <source>
        <dbReference type="ARBA" id="ARBA00023141"/>
    </source>
</evidence>
<dbReference type="GO" id="GO:0009073">
    <property type="term" value="P:aromatic amino acid family biosynthetic process"/>
    <property type="evidence" value="ECO:0007669"/>
    <property type="project" value="UniProtKB-KW"/>
</dbReference>
<dbReference type="PROSITE" id="PS01128">
    <property type="entry name" value="SHIKIMATE_KINASE"/>
    <property type="match status" value="1"/>
</dbReference>
<evidence type="ECO:0000313" key="12">
    <source>
        <dbReference type="EMBL" id="CCJ34607.1"/>
    </source>
</evidence>
<dbReference type="Gene3D" id="3.40.50.300">
    <property type="entry name" value="P-loop containing nucleotide triphosphate hydrolases"/>
    <property type="match status" value="1"/>
</dbReference>
<keyword evidence="13" id="KW-1185">Reference proteome</keyword>
<dbReference type="STRING" id="857293.CAAU_2524"/>
<evidence type="ECO:0000256" key="3">
    <source>
        <dbReference type="ARBA" id="ARBA00012154"/>
    </source>
</evidence>
<reference evidence="12 13" key="1">
    <citation type="journal article" date="2011" name="J. Bacteriol.">
        <title>Draft genome sequence of Caloramator australicus strain RC3T, a thermoanaerobe from the Great Artesian Basin of Australia.</title>
        <authorList>
            <person name="Ogg C.D."/>
            <person name="Patel B.K.C."/>
        </authorList>
    </citation>
    <scope>NUCLEOTIDE SEQUENCE [LARGE SCALE GENOMIC DNA]</scope>
    <source>
        <strain evidence="12 13">RC3</strain>
    </source>
</reference>
<evidence type="ECO:0000256" key="4">
    <source>
        <dbReference type="ARBA" id="ARBA00022605"/>
    </source>
</evidence>
<dbReference type="InterPro" id="IPR031322">
    <property type="entry name" value="Shikimate/glucono_kinase"/>
</dbReference>
<keyword evidence="11" id="KW-0460">Magnesium</keyword>
<proteinExistence type="inferred from homology"/>
<gene>
    <name evidence="11" type="primary">aroK</name>
    <name evidence="12" type="ORF">CAAU_2524</name>
</gene>
<comment type="caution">
    <text evidence="11">Lacks conserved residue(s) required for the propagation of feature annotation.</text>
</comment>
<dbReference type="GO" id="GO:0009423">
    <property type="term" value="P:chorismate biosynthetic process"/>
    <property type="evidence" value="ECO:0007669"/>
    <property type="project" value="UniProtKB-UniRule"/>
</dbReference>
<feature type="binding site" evidence="11">
    <location>
        <position position="57"/>
    </location>
    <ligand>
        <name>substrate</name>
    </ligand>
</feature>
<name>I7KA63_9CLOT</name>
<evidence type="ECO:0000256" key="5">
    <source>
        <dbReference type="ARBA" id="ARBA00022679"/>
    </source>
</evidence>
<keyword evidence="11" id="KW-0479">Metal-binding</keyword>
<evidence type="ECO:0000256" key="11">
    <source>
        <dbReference type="HAMAP-Rule" id="MF_00109"/>
    </source>
</evidence>
<feature type="binding site" evidence="11">
    <location>
        <position position="79"/>
    </location>
    <ligand>
        <name>substrate</name>
    </ligand>
</feature>
<comment type="cofactor">
    <cofactor evidence="11">
        <name>Mg(2+)</name>
        <dbReference type="ChEBI" id="CHEBI:18420"/>
    </cofactor>
    <text evidence="11">Binds 1 Mg(2+) ion per subunit.</text>
</comment>
<dbReference type="GO" id="GO:0005524">
    <property type="term" value="F:ATP binding"/>
    <property type="evidence" value="ECO:0007669"/>
    <property type="project" value="UniProtKB-UniRule"/>
</dbReference>
<keyword evidence="4 11" id="KW-0028">Amino-acid biosynthesis</keyword>
<comment type="similarity">
    <text evidence="2 11">Belongs to the shikimate kinase family.</text>
</comment>
<dbReference type="EMBL" id="CAKP01000138">
    <property type="protein sequence ID" value="CCJ34607.1"/>
    <property type="molecule type" value="Genomic_DNA"/>
</dbReference>
<dbReference type="EC" id="2.7.1.71" evidence="3 11"/>
<dbReference type="Proteomes" id="UP000007652">
    <property type="component" value="Unassembled WGS sequence"/>
</dbReference>
<feature type="binding site" evidence="11">
    <location>
        <position position="15"/>
    </location>
    <ligand>
        <name>Mg(2+)</name>
        <dbReference type="ChEBI" id="CHEBI:18420"/>
    </ligand>
</feature>
<dbReference type="Pfam" id="PF01202">
    <property type="entry name" value="SKI"/>
    <property type="match status" value="1"/>
</dbReference>
<sequence>MKNISLIGMPGCGKTTIGRILAEGLGYYFVDLDEYIENKCGMRIDYIFENLGEKFFRKLESESLKEIIAGSKKVIATGGGVITVEENIKILRENSLVFYIKRDLKDILKDIDIEKRPLLKDNHNAIYELYNKRHKIYQKCAHFLVINDKSAYETAKHIMMIVRREV</sequence>
<comment type="subunit">
    <text evidence="11">Monomer.</text>
</comment>
<dbReference type="HAMAP" id="MF_00109">
    <property type="entry name" value="Shikimate_kinase"/>
    <property type="match status" value="1"/>
</dbReference>
<feature type="binding site" evidence="11">
    <location>
        <position position="133"/>
    </location>
    <ligand>
        <name>substrate</name>
    </ligand>
</feature>
<evidence type="ECO:0000256" key="2">
    <source>
        <dbReference type="ARBA" id="ARBA00006997"/>
    </source>
</evidence>
<keyword evidence="8 11" id="KW-0067">ATP-binding</keyword>
<keyword evidence="5 11" id="KW-0808">Transferase</keyword>
<dbReference type="PRINTS" id="PR01100">
    <property type="entry name" value="SHIKIMTKNASE"/>
</dbReference>
<dbReference type="GO" id="GO:0004765">
    <property type="term" value="F:shikimate kinase activity"/>
    <property type="evidence" value="ECO:0007669"/>
    <property type="project" value="UniProtKB-UniRule"/>
</dbReference>
<evidence type="ECO:0000256" key="8">
    <source>
        <dbReference type="ARBA" id="ARBA00022840"/>
    </source>
</evidence>
<evidence type="ECO:0000256" key="7">
    <source>
        <dbReference type="ARBA" id="ARBA00022777"/>
    </source>
</evidence>
<feature type="binding site" evidence="11">
    <location>
        <position position="33"/>
    </location>
    <ligand>
        <name>substrate</name>
    </ligand>
</feature>
<dbReference type="AlphaFoldDB" id="I7KA63"/>
<accession>I7KA63</accession>
<dbReference type="InterPro" id="IPR000623">
    <property type="entry name" value="Shikimate_kinase/TSH1"/>
</dbReference>
<evidence type="ECO:0000256" key="6">
    <source>
        <dbReference type="ARBA" id="ARBA00022741"/>
    </source>
</evidence>
<keyword evidence="9 11" id="KW-0057">Aromatic amino acid biosynthesis</keyword>